<dbReference type="GO" id="GO:0031519">
    <property type="term" value="C:PcG protein complex"/>
    <property type="evidence" value="ECO:0007669"/>
    <property type="project" value="TreeGrafter"/>
</dbReference>
<dbReference type="GO" id="GO:0000981">
    <property type="term" value="F:DNA-binding transcription factor activity, RNA polymerase II-specific"/>
    <property type="evidence" value="ECO:0007669"/>
    <property type="project" value="TreeGrafter"/>
</dbReference>
<dbReference type="InterPro" id="IPR013087">
    <property type="entry name" value="Znf_C2H2_type"/>
</dbReference>
<evidence type="ECO:0000256" key="4">
    <source>
        <dbReference type="ARBA" id="ARBA00022737"/>
    </source>
</evidence>
<dbReference type="PANTHER" id="PTHR14003">
    <property type="entry name" value="TRANSCRIPTIONAL REPRESSOR PROTEIN YY"/>
    <property type="match status" value="1"/>
</dbReference>
<keyword evidence="4" id="KW-0677">Repeat</keyword>
<proteinExistence type="inferred from homology"/>
<dbReference type="Proteomes" id="UP000274922">
    <property type="component" value="Unassembled WGS sequence"/>
</dbReference>
<dbReference type="FunFam" id="3.30.160.60:FF:000770">
    <property type="entry name" value="zinc finger protein 16"/>
    <property type="match status" value="1"/>
</dbReference>
<dbReference type="PANTHER" id="PTHR14003:SF19">
    <property type="entry name" value="YY2 TRANSCRIPTION FACTOR"/>
    <property type="match status" value="1"/>
</dbReference>
<dbReference type="PROSITE" id="PS50157">
    <property type="entry name" value="ZINC_FINGER_C2H2_2"/>
    <property type="match status" value="2"/>
</dbReference>
<dbReference type="GO" id="GO:0008270">
    <property type="term" value="F:zinc ion binding"/>
    <property type="evidence" value="ECO:0007669"/>
    <property type="project" value="UniProtKB-KW"/>
</dbReference>
<dbReference type="Pfam" id="PF00096">
    <property type="entry name" value="zf-C2H2"/>
    <property type="match status" value="2"/>
</dbReference>
<evidence type="ECO:0000256" key="9">
    <source>
        <dbReference type="ARBA" id="ARBA00023163"/>
    </source>
</evidence>
<dbReference type="SMART" id="SM00355">
    <property type="entry name" value="ZnF_C2H2"/>
    <property type="match status" value="2"/>
</dbReference>
<dbReference type="GO" id="GO:0005667">
    <property type="term" value="C:transcription regulator complex"/>
    <property type="evidence" value="ECO:0007669"/>
    <property type="project" value="TreeGrafter"/>
</dbReference>
<dbReference type="InterPro" id="IPR036236">
    <property type="entry name" value="Znf_C2H2_sf"/>
</dbReference>
<keyword evidence="8" id="KW-0238">DNA-binding</keyword>
<dbReference type="GO" id="GO:0000978">
    <property type="term" value="F:RNA polymerase II cis-regulatory region sequence-specific DNA binding"/>
    <property type="evidence" value="ECO:0007669"/>
    <property type="project" value="TreeGrafter"/>
</dbReference>
<feature type="non-terminal residue" evidence="13">
    <location>
        <position position="1"/>
    </location>
</feature>
<evidence type="ECO:0000256" key="1">
    <source>
        <dbReference type="ARBA" id="ARBA00004123"/>
    </source>
</evidence>
<gene>
    <name evidence="13" type="ORF">CXG81DRAFT_7760</name>
</gene>
<feature type="domain" description="C2H2-type" evidence="12">
    <location>
        <begin position="3"/>
        <end position="30"/>
    </location>
</feature>
<name>A0A4P9X6I1_9FUNG</name>
<evidence type="ECO:0000313" key="14">
    <source>
        <dbReference type="Proteomes" id="UP000274922"/>
    </source>
</evidence>
<evidence type="ECO:0000256" key="10">
    <source>
        <dbReference type="ARBA" id="ARBA00023242"/>
    </source>
</evidence>
<organism evidence="13 14">
    <name type="scientific">Caulochytrium protostelioides</name>
    <dbReference type="NCBI Taxonomy" id="1555241"/>
    <lineage>
        <taxon>Eukaryota</taxon>
        <taxon>Fungi</taxon>
        <taxon>Fungi incertae sedis</taxon>
        <taxon>Chytridiomycota</taxon>
        <taxon>Chytridiomycota incertae sedis</taxon>
        <taxon>Chytridiomycetes</taxon>
        <taxon>Caulochytriales</taxon>
        <taxon>Caulochytriaceae</taxon>
        <taxon>Caulochytrium</taxon>
    </lineage>
</organism>
<dbReference type="GO" id="GO:0000785">
    <property type="term" value="C:chromatin"/>
    <property type="evidence" value="ECO:0007669"/>
    <property type="project" value="TreeGrafter"/>
</dbReference>
<evidence type="ECO:0000256" key="5">
    <source>
        <dbReference type="ARBA" id="ARBA00022771"/>
    </source>
</evidence>
<dbReference type="STRING" id="1555241.A0A4P9X6I1"/>
<dbReference type="OrthoDB" id="6365676at2759"/>
<keyword evidence="9" id="KW-0804">Transcription</keyword>
<feature type="domain" description="C2H2-type" evidence="12">
    <location>
        <begin position="31"/>
        <end position="53"/>
    </location>
</feature>
<evidence type="ECO:0000256" key="2">
    <source>
        <dbReference type="ARBA" id="ARBA00006991"/>
    </source>
</evidence>
<comment type="similarity">
    <text evidence="2">Belongs to the krueppel C2H2-type zinc-finger protein family.</text>
</comment>
<comment type="subcellular location">
    <subcellularLocation>
        <location evidence="1">Nucleus</location>
    </subcellularLocation>
</comment>
<keyword evidence="14" id="KW-1185">Reference proteome</keyword>
<evidence type="ECO:0000256" key="6">
    <source>
        <dbReference type="ARBA" id="ARBA00022833"/>
    </source>
</evidence>
<evidence type="ECO:0000256" key="11">
    <source>
        <dbReference type="PROSITE-ProRule" id="PRU00042"/>
    </source>
</evidence>
<keyword evidence="3" id="KW-0479">Metal-binding</keyword>
<evidence type="ECO:0000259" key="12">
    <source>
        <dbReference type="PROSITE" id="PS50157"/>
    </source>
</evidence>
<evidence type="ECO:0000256" key="7">
    <source>
        <dbReference type="ARBA" id="ARBA00023015"/>
    </source>
</evidence>
<evidence type="ECO:0000256" key="8">
    <source>
        <dbReference type="ARBA" id="ARBA00023125"/>
    </source>
</evidence>
<evidence type="ECO:0000313" key="13">
    <source>
        <dbReference type="EMBL" id="RKP00778.1"/>
    </source>
</evidence>
<sequence length="53" mass="6071">KKHACATCGKAFSTSGHLSRHERTHTNIRPFKCPVSGCSSRFSRHDNMIQHYR</sequence>
<accession>A0A4P9X6I1</accession>
<reference evidence="14" key="1">
    <citation type="journal article" date="2018" name="Nat. Microbiol.">
        <title>Leveraging single-cell genomics to expand the fungal tree of life.</title>
        <authorList>
            <person name="Ahrendt S.R."/>
            <person name="Quandt C.A."/>
            <person name="Ciobanu D."/>
            <person name="Clum A."/>
            <person name="Salamov A."/>
            <person name="Andreopoulos B."/>
            <person name="Cheng J.F."/>
            <person name="Woyke T."/>
            <person name="Pelin A."/>
            <person name="Henrissat B."/>
            <person name="Reynolds N.K."/>
            <person name="Benny G.L."/>
            <person name="Smith M.E."/>
            <person name="James T.Y."/>
            <person name="Grigoriev I.V."/>
        </authorList>
    </citation>
    <scope>NUCLEOTIDE SEQUENCE [LARGE SCALE GENOMIC DNA]</scope>
    <source>
        <strain evidence="14">ATCC 52028</strain>
    </source>
</reference>
<evidence type="ECO:0000256" key="3">
    <source>
        <dbReference type="ARBA" id="ARBA00022723"/>
    </source>
</evidence>
<keyword evidence="7" id="KW-0805">Transcription regulation</keyword>
<protein>
    <recommendedName>
        <fullName evidence="12">C2H2-type domain-containing protein</fullName>
    </recommendedName>
</protein>
<dbReference type="PROSITE" id="PS00028">
    <property type="entry name" value="ZINC_FINGER_C2H2_1"/>
    <property type="match status" value="1"/>
</dbReference>
<dbReference type="SUPFAM" id="SSF57667">
    <property type="entry name" value="beta-beta-alpha zinc fingers"/>
    <property type="match status" value="1"/>
</dbReference>
<dbReference type="EMBL" id="ML014199">
    <property type="protein sequence ID" value="RKP00778.1"/>
    <property type="molecule type" value="Genomic_DNA"/>
</dbReference>
<keyword evidence="5 11" id="KW-0863">Zinc-finger</keyword>
<keyword evidence="10" id="KW-0539">Nucleus</keyword>
<dbReference type="Gene3D" id="3.30.160.60">
    <property type="entry name" value="Classic Zinc Finger"/>
    <property type="match status" value="2"/>
</dbReference>
<dbReference type="AlphaFoldDB" id="A0A4P9X6I1"/>
<keyword evidence="6" id="KW-0862">Zinc</keyword>
<feature type="non-terminal residue" evidence="13">
    <location>
        <position position="53"/>
    </location>
</feature>